<dbReference type="Pfam" id="PF02771">
    <property type="entry name" value="Acyl-CoA_dh_N"/>
    <property type="match status" value="1"/>
</dbReference>
<dbReference type="Pfam" id="PF00441">
    <property type="entry name" value="Acyl-CoA_dh_1"/>
    <property type="match status" value="1"/>
</dbReference>
<dbReference type="PROSITE" id="PS00072">
    <property type="entry name" value="ACYL_COA_DH_1"/>
    <property type="match status" value="1"/>
</dbReference>
<dbReference type="Gene3D" id="1.20.140.10">
    <property type="entry name" value="Butyryl-CoA Dehydrogenase, subunit A, domain 3"/>
    <property type="match status" value="1"/>
</dbReference>
<dbReference type="PANTHER" id="PTHR43884:SF12">
    <property type="entry name" value="ISOVALERYL-COA DEHYDROGENASE, MITOCHONDRIAL-RELATED"/>
    <property type="match status" value="1"/>
</dbReference>
<keyword evidence="5" id="KW-0560">Oxidoreductase</keyword>
<comment type="caution">
    <text evidence="9">The sequence shown here is derived from an EMBL/GenBank/DDBJ whole genome shotgun (WGS) entry which is preliminary data.</text>
</comment>
<dbReference type="InterPro" id="IPR006089">
    <property type="entry name" value="Acyl-CoA_DH_CS"/>
</dbReference>
<evidence type="ECO:0000256" key="5">
    <source>
        <dbReference type="RuleBase" id="RU362125"/>
    </source>
</evidence>
<reference evidence="9 10" key="1">
    <citation type="submission" date="2023-10" db="EMBL/GenBank/DDBJ databases">
        <title>Development of a sustainable strategy for remediation of hydrocarbon-contaminated territories based on the waste exchange concept.</title>
        <authorList>
            <person name="Krivoruchko A."/>
        </authorList>
    </citation>
    <scope>NUCLEOTIDE SEQUENCE [LARGE SCALE GENOMIC DNA]</scope>
    <source>
        <strain evidence="9 10">IEGM 60</strain>
    </source>
</reference>
<evidence type="ECO:0000259" key="7">
    <source>
        <dbReference type="Pfam" id="PF02770"/>
    </source>
</evidence>
<dbReference type="InterPro" id="IPR006091">
    <property type="entry name" value="Acyl-CoA_Oxase/DH_mid-dom"/>
</dbReference>
<feature type="domain" description="Acyl-CoA dehydrogenase/oxidase C-terminal" evidence="6">
    <location>
        <begin position="229"/>
        <end position="376"/>
    </location>
</feature>
<dbReference type="SUPFAM" id="SSF56645">
    <property type="entry name" value="Acyl-CoA dehydrogenase NM domain-like"/>
    <property type="match status" value="1"/>
</dbReference>
<dbReference type="RefSeq" id="WP_317571892.1">
    <property type="nucleotide sequence ID" value="NZ_JAWLKA010000053.1"/>
</dbReference>
<dbReference type="PIRSF" id="PIRSF016578">
    <property type="entry name" value="HsaA"/>
    <property type="match status" value="1"/>
</dbReference>
<dbReference type="Gene3D" id="2.40.110.10">
    <property type="entry name" value="Butyryl-CoA Dehydrogenase, subunit A, domain 2"/>
    <property type="match status" value="1"/>
</dbReference>
<evidence type="ECO:0000259" key="8">
    <source>
        <dbReference type="Pfam" id="PF02771"/>
    </source>
</evidence>
<dbReference type="Pfam" id="PF02770">
    <property type="entry name" value="Acyl-CoA_dh_M"/>
    <property type="match status" value="1"/>
</dbReference>
<dbReference type="InterPro" id="IPR037069">
    <property type="entry name" value="AcylCoA_DH/ox_N_sf"/>
</dbReference>
<dbReference type="EMBL" id="JAWLKA010000053">
    <property type="protein sequence ID" value="MDV6286942.1"/>
    <property type="molecule type" value="Genomic_DNA"/>
</dbReference>
<feature type="domain" description="Acyl-CoA oxidase/dehydrogenase middle" evidence="7">
    <location>
        <begin position="121"/>
        <end position="215"/>
    </location>
</feature>
<dbReference type="InterPro" id="IPR013786">
    <property type="entry name" value="AcylCoA_DH/ox_N"/>
</dbReference>
<evidence type="ECO:0000256" key="1">
    <source>
        <dbReference type="ARBA" id="ARBA00001974"/>
    </source>
</evidence>
<sequence>MGKLNEEEAYLVETVRAFVDRDVKPTVQAVEHANEYPEKWIEQMKQIGIYGLAVPEEYGGSPVSMPCYAQVTQELARGWMSLAGAMGGHTVVAKLLSLYGTEEQKRQYLPKMATGEIRATMALTEPGGGSDLQAMSTNAKSDGDDLVITGSKTWISNARRSGLIALLCKTDPAASPKHKGISIVLVEHGPGLTVSRDLPKLGYKGVETCELSFDNYRISSDAILGGTPGRGFAQMMKGLETGRIQVACRALGVATAALEDSLAYAQQRESFGKPIWKHQSIGNYLADMATKLTAARQLTWHAAEQYDSGDRCDMEAGMAKLYASEVAMDIALNAVRIHGGYGYSTEYDVERYFRDAPLMIVGEGTNEIQRNVIVSQLVSRGGL</sequence>
<dbReference type="Gene3D" id="1.10.540.10">
    <property type="entry name" value="Acyl-CoA dehydrogenase/oxidase, N-terminal domain"/>
    <property type="match status" value="1"/>
</dbReference>
<accession>A0ABU4CV13</accession>
<keyword evidence="4 5" id="KW-0274">FAD</keyword>
<organism evidence="9 10">
    <name type="scientific">Rhodococcus jostii</name>
    <dbReference type="NCBI Taxonomy" id="132919"/>
    <lineage>
        <taxon>Bacteria</taxon>
        <taxon>Bacillati</taxon>
        <taxon>Actinomycetota</taxon>
        <taxon>Actinomycetes</taxon>
        <taxon>Mycobacteriales</taxon>
        <taxon>Nocardiaceae</taxon>
        <taxon>Rhodococcus</taxon>
    </lineage>
</organism>
<comment type="cofactor">
    <cofactor evidence="1 5">
        <name>FAD</name>
        <dbReference type="ChEBI" id="CHEBI:57692"/>
    </cofactor>
</comment>
<dbReference type="InterPro" id="IPR046373">
    <property type="entry name" value="Acyl-CoA_Oxase/DH_mid-dom_sf"/>
</dbReference>
<evidence type="ECO:0000256" key="2">
    <source>
        <dbReference type="ARBA" id="ARBA00009347"/>
    </source>
</evidence>
<feature type="domain" description="Acyl-CoA dehydrogenase/oxidase N-terminal" evidence="8">
    <location>
        <begin position="5"/>
        <end position="116"/>
    </location>
</feature>
<evidence type="ECO:0000313" key="10">
    <source>
        <dbReference type="Proteomes" id="UP001185737"/>
    </source>
</evidence>
<dbReference type="SUPFAM" id="SSF47203">
    <property type="entry name" value="Acyl-CoA dehydrogenase C-terminal domain-like"/>
    <property type="match status" value="1"/>
</dbReference>
<dbReference type="InterPro" id="IPR036250">
    <property type="entry name" value="AcylCo_DH-like_C"/>
</dbReference>
<evidence type="ECO:0000313" key="9">
    <source>
        <dbReference type="EMBL" id="MDV6286942.1"/>
    </source>
</evidence>
<dbReference type="InterPro" id="IPR009075">
    <property type="entry name" value="AcylCo_DH/oxidase_C"/>
</dbReference>
<keyword evidence="10" id="KW-1185">Reference proteome</keyword>
<gene>
    <name evidence="9" type="ORF">R3Q59_41445</name>
</gene>
<name>A0ABU4CV13_RHOJO</name>
<protein>
    <submittedName>
        <fullName evidence="9">Acyl-CoA dehydrogenase family protein</fullName>
    </submittedName>
</protein>
<keyword evidence="3 5" id="KW-0285">Flavoprotein</keyword>
<dbReference type="InterPro" id="IPR009100">
    <property type="entry name" value="AcylCoA_DH/oxidase_NM_dom_sf"/>
</dbReference>
<dbReference type="Proteomes" id="UP001185737">
    <property type="component" value="Unassembled WGS sequence"/>
</dbReference>
<dbReference type="PANTHER" id="PTHR43884">
    <property type="entry name" value="ACYL-COA DEHYDROGENASE"/>
    <property type="match status" value="1"/>
</dbReference>
<evidence type="ECO:0000256" key="4">
    <source>
        <dbReference type="ARBA" id="ARBA00022827"/>
    </source>
</evidence>
<proteinExistence type="inferred from homology"/>
<evidence type="ECO:0000259" key="6">
    <source>
        <dbReference type="Pfam" id="PF00441"/>
    </source>
</evidence>
<comment type="similarity">
    <text evidence="2 5">Belongs to the acyl-CoA dehydrogenase family.</text>
</comment>
<evidence type="ECO:0000256" key="3">
    <source>
        <dbReference type="ARBA" id="ARBA00022630"/>
    </source>
</evidence>